<evidence type="ECO:0000256" key="1">
    <source>
        <dbReference type="SAM" id="SignalP"/>
    </source>
</evidence>
<dbReference type="InterPro" id="IPR050248">
    <property type="entry name" value="Polysacc_deacetylase_ArnD"/>
</dbReference>
<dbReference type="Pfam" id="PF01522">
    <property type="entry name" value="Polysacc_deac_1"/>
    <property type="match status" value="1"/>
</dbReference>
<dbReference type="InterPro" id="IPR011330">
    <property type="entry name" value="Glyco_hydro/deAcase_b/a-brl"/>
</dbReference>
<accession>A0A1E5ILY8</accession>
<keyword evidence="4" id="KW-1185">Reference proteome</keyword>
<evidence type="ECO:0000313" key="3">
    <source>
        <dbReference type="EMBL" id="OEG71512.1"/>
    </source>
</evidence>
<proteinExistence type="predicted"/>
<dbReference type="PROSITE" id="PS51677">
    <property type="entry name" value="NODB"/>
    <property type="match status" value="1"/>
</dbReference>
<evidence type="ECO:0000313" key="4">
    <source>
        <dbReference type="Proteomes" id="UP000095237"/>
    </source>
</evidence>
<sequence>MKKNIVLVLLFFAVACFAQIKTFYSNGSENAGKVALTFDDGPGKATQKILEILKEKNVKASFFMLGVRVRRNPAGAKAVAAAGHEIANHTYGHINFYAYKDKDKIDKMEKELLRGGNIIKAATGVEPFLVRFPYGYLNPDAVEAAKRHDCCVINWSFGCDWKKITAGEMHDKYKKAIKNGAIFLMHDLHENKKVLSFLSDFIDEIKQMGYEIVPVSELLNLKQDRYFDSGGLKNLE</sequence>
<dbReference type="Proteomes" id="UP000095237">
    <property type="component" value="Unassembled WGS sequence"/>
</dbReference>
<dbReference type="SUPFAM" id="SSF88713">
    <property type="entry name" value="Glycoside hydrolase/deacetylase"/>
    <property type="match status" value="1"/>
</dbReference>
<dbReference type="InterPro" id="IPR002509">
    <property type="entry name" value="NODB_dom"/>
</dbReference>
<dbReference type="PANTHER" id="PTHR10587">
    <property type="entry name" value="GLYCOSYL TRANSFERASE-RELATED"/>
    <property type="match status" value="1"/>
</dbReference>
<gene>
    <name evidence="3" type="ORF">ATZ36_14365</name>
</gene>
<organism evidence="3 4">
    <name type="scientific">Endomicrobium trichonymphae</name>
    <dbReference type="NCBI Taxonomy" id="1408204"/>
    <lineage>
        <taxon>Bacteria</taxon>
        <taxon>Pseudomonadati</taxon>
        <taxon>Elusimicrobiota</taxon>
        <taxon>Endomicrobiia</taxon>
        <taxon>Endomicrobiales</taxon>
        <taxon>Endomicrobiaceae</taxon>
        <taxon>Candidatus Endomicrobiellum</taxon>
    </lineage>
</organism>
<feature type="chain" id="PRO_5009178893" description="NodB homology domain-containing protein" evidence="1">
    <location>
        <begin position="19"/>
        <end position="236"/>
    </location>
</feature>
<dbReference type="Gene3D" id="3.20.20.370">
    <property type="entry name" value="Glycoside hydrolase/deacetylase"/>
    <property type="match status" value="1"/>
</dbReference>
<keyword evidence="1" id="KW-0732">Signal</keyword>
<dbReference type="PROSITE" id="PS51257">
    <property type="entry name" value="PROKAR_LIPOPROTEIN"/>
    <property type="match status" value="1"/>
</dbReference>
<dbReference type="CDD" id="cd10917">
    <property type="entry name" value="CE4_NodB_like_6s_7s"/>
    <property type="match status" value="1"/>
</dbReference>
<dbReference type="GO" id="GO:0005975">
    <property type="term" value="P:carbohydrate metabolic process"/>
    <property type="evidence" value="ECO:0007669"/>
    <property type="project" value="InterPro"/>
</dbReference>
<reference evidence="3 4" key="1">
    <citation type="submission" date="2015-11" db="EMBL/GenBank/DDBJ databases">
        <title>Evidence for parallel genomic evolution in an endosymbiosis of termite gut flagellates.</title>
        <authorList>
            <person name="Zheng H."/>
        </authorList>
    </citation>
    <scope>NUCLEOTIDE SEQUENCE [LARGE SCALE GENOMIC DNA]</scope>
    <source>
        <strain evidence="3 4">CET450</strain>
    </source>
</reference>
<dbReference type="EMBL" id="LNVX01000199">
    <property type="protein sequence ID" value="OEG71512.1"/>
    <property type="molecule type" value="Genomic_DNA"/>
</dbReference>
<evidence type="ECO:0000259" key="2">
    <source>
        <dbReference type="PROSITE" id="PS51677"/>
    </source>
</evidence>
<name>A0A1E5ILY8_ENDTX</name>
<feature type="domain" description="NodB homology" evidence="2">
    <location>
        <begin position="32"/>
        <end position="213"/>
    </location>
</feature>
<dbReference type="AlphaFoldDB" id="A0A1E5ILY8"/>
<protein>
    <recommendedName>
        <fullName evidence="2">NodB homology domain-containing protein</fullName>
    </recommendedName>
</protein>
<dbReference type="GO" id="GO:0016810">
    <property type="term" value="F:hydrolase activity, acting on carbon-nitrogen (but not peptide) bonds"/>
    <property type="evidence" value="ECO:0007669"/>
    <property type="project" value="InterPro"/>
</dbReference>
<comment type="caution">
    <text evidence="3">The sequence shown here is derived from an EMBL/GenBank/DDBJ whole genome shotgun (WGS) entry which is preliminary data.</text>
</comment>
<feature type="signal peptide" evidence="1">
    <location>
        <begin position="1"/>
        <end position="18"/>
    </location>
</feature>